<keyword evidence="5" id="KW-0449">Lipoprotein</keyword>
<dbReference type="NCBIfam" id="TIGR00231">
    <property type="entry name" value="small_GTP"/>
    <property type="match status" value="1"/>
</dbReference>
<comment type="caution">
    <text evidence="7">The sequence shown here is derived from an EMBL/GenBank/DDBJ whole genome shotgun (WGS) entry which is preliminary data.</text>
</comment>
<dbReference type="InterPro" id="IPR001806">
    <property type="entry name" value="Small_GTPase"/>
</dbReference>
<keyword evidence="3" id="KW-0547">Nucleotide-binding</keyword>
<protein>
    <submittedName>
        <fullName evidence="7">Uncharacterized protein</fullName>
    </submittedName>
</protein>
<dbReference type="PROSITE" id="PS51421">
    <property type="entry name" value="RAS"/>
    <property type="match status" value="1"/>
</dbReference>
<comment type="subcellular location">
    <subcellularLocation>
        <location evidence="1">Membrane</location>
        <topology evidence="1">Peripheral membrane protein</topology>
    </subcellularLocation>
</comment>
<evidence type="ECO:0000256" key="1">
    <source>
        <dbReference type="ARBA" id="ARBA00004170"/>
    </source>
</evidence>
<dbReference type="SMART" id="SM00175">
    <property type="entry name" value="RAB"/>
    <property type="match status" value="1"/>
</dbReference>
<gene>
    <name evidence="7" type="ORF">Taro_054658</name>
</gene>
<dbReference type="Proteomes" id="UP000652761">
    <property type="component" value="Unassembled WGS sequence"/>
</dbReference>
<name>A0A843XRV0_COLES</name>
<feature type="compositionally biased region" description="Pro residues" evidence="6">
    <location>
        <begin position="511"/>
        <end position="520"/>
    </location>
</feature>
<dbReference type="SUPFAM" id="SSF52540">
    <property type="entry name" value="P-loop containing nucleoside triphosphate hydrolases"/>
    <property type="match status" value="1"/>
</dbReference>
<proteinExistence type="inferred from homology"/>
<evidence type="ECO:0000256" key="3">
    <source>
        <dbReference type="ARBA" id="ARBA00022741"/>
    </source>
</evidence>
<feature type="region of interest" description="Disordered" evidence="6">
    <location>
        <begin position="509"/>
        <end position="593"/>
    </location>
</feature>
<dbReference type="PROSITE" id="PS51420">
    <property type="entry name" value="RHO"/>
    <property type="match status" value="1"/>
</dbReference>
<evidence type="ECO:0000256" key="5">
    <source>
        <dbReference type="ARBA" id="ARBA00023288"/>
    </source>
</evidence>
<feature type="compositionally biased region" description="Low complexity" evidence="6">
    <location>
        <begin position="675"/>
        <end position="687"/>
    </location>
</feature>
<reference evidence="7" key="1">
    <citation type="submission" date="2017-07" db="EMBL/GenBank/DDBJ databases">
        <title>Taro Niue Genome Assembly and Annotation.</title>
        <authorList>
            <person name="Atibalentja N."/>
            <person name="Keating K."/>
            <person name="Fields C.J."/>
        </authorList>
    </citation>
    <scope>NUCLEOTIDE SEQUENCE</scope>
    <source>
        <strain evidence="7">Niue_2</strain>
        <tissue evidence="7">Leaf</tissue>
    </source>
</reference>
<keyword evidence="8" id="KW-1185">Reference proteome</keyword>
<evidence type="ECO:0000313" key="7">
    <source>
        <dbReference type="EMBL" id="MQM21615.1"/>
    </source>
</evidence>
<dbReference type="GO" id="GO:0007264">
    <property type="term" value="P:small GTPase-mediated signal transduction"/>
    <property type="evidence" value="ECO:0007669"/>
    <property type="project" value="InterPro"/>
</dbReference>
<evidence type="ECO:0000256" key="6">
    <source>
        <dbReference type="SAM" id="MobiDB-lite"/>
    </source>
</evidence>
<evidence type="ECO:0000256" key="2">
    <source>
        <dbReference type="ARBA" id="ARBA00010142"/>
    </source>
</evidence>
<dbReference type="SMART" id="SM00173">
    <property type="entry name" value="RAS"/>
    <property type="match status" value="1"/>
</dbReference>
<dbReference type="GO" id="GO:0005525">
    <property type="term" value="F:GTP binding"/>
    <property type="evidence" value="ECO:0007669"/>
    <property type="project" value="UniProtKB-KW"/>
</dbReference>
<keyword evidence="4" id="KW-0342">GTP-binding</keyword>
<dbReference type="GO" id="GO:0003924">
    <property type="term" value="F:GTPase activity"/>
    <property type="evidence" value="ECO:0007669"/>
    <property type="project" value="InterPro"/>
</dbReference>
<evidence type="ECO:0000256" key="4">
    <source>
        <dbReference type="ARBA" id="ARBA00023134"/>
    </source>
</evidence>
<sequence length="911" mass="98534">MAASGSSGTVGGYNIIFLTAEQQERFAAVKTKLCGNKAVYIADLEKNEMHSIVEAIERLKWSRMVTVSEASYSDLVKAFYTCLKVEEDGSLSSSVKGTPIHITYDLLERLFGVSTIGRSGVDNVDIHAKGLGIIGTEYKLKDGKIDINQLNAFNRDINMAWVIIERMRSAADMIWDKKNKLNVSLSYAHLLTRIFRHYNIDLTGEVMEKMGQPIRSRNLKKSGFSLVGSVWTKTSMAEGETIIGEAPVVPEIPMVQEEEEEVRIEEPMASARKIEEIAPEHIEPIGQPSEVETPSTVIASVIEEVLETVASIQGEQEEVHEEITLIIPAEDATMEEANVPVASSEDVAPGHIEDVQMKDAPAQGGQVIQKEAEIQGEPTACAPNTQFLEGLVESTSEGDIDVDKELVVGTGDKGKGVATKIPLLTRKAHRRSHKKKKLKVNMKPVIERLNAQREILCSVQSVISSIFISQSTGAKELAGVKAVLQGMRNELGSLKELVADLSNFVRAQLPIPAPPAPTQPMPEGSSGPSGPRNEEEVRPPGPSEEAVRPSGPIVVEEESAQEASGPPGPSVGESGPPGPVVEESGPSGPVESAAEQVRLEYPVEATVVPLEPLVFSPLKTPAPSSPPSSSTAPPAPATFKQPLPKHISSPAPFPTTSSSSPISSSTIPPPPIIEEPPSLSSLAGTSSSGVRRRTWRSAARVVAGHGDDDAEEMSASRFIKCVTVGDGAVGKTCMLISYTSNTFPTDYVPTVFDNFSANVVVDGNTVNLGLWDTAGQEDYNRLRPLSYRGADVFLLAFSLISKASYENVSKKWIPELRHYAPGVPIILVGTKLGSSYSLKLFKSFLSFFFVLDSIFIKLVSGYRVTAEDCKGFPKSLANFYFQTDEKCWPQPELLVETDLLGQNHTCKFPCM</sequence>
<feature type="compositionally biased region" description="Low complexity" evidence="6">
    <location>
        <begin position="647"/>
        <end position="666"/>
    </location>
</feature>
<dbReference type="SMART" id="SM00174">
    <property type="entry name" value="RHO"/>
    <property type="match status" value="1"/>
</dbReference>
<dbReference type="InterPro" id="IPR027417">
    <property type="entry name" value="P-loop_NTPase"/>
</dbReference>
<dbReference type="Gene3D" id="3.40.50.300">
    <property type="entry name" value="P-loop containing nucleotide triphosphate hydrolases"/>
    <property type="match status" value="1"/>
</dbReference>
<dbReference type="PROSITE" id="PS51419">
    <property type="entry name" value="RAB"/>
    <property type="match status" value="1"/>
</dbReference>
<organism evidence="7 8">
    <name type="scientific">Colocasia esculenta</name>
    <name type="common">Wild taro</name>
    <name type="synonym">Arum esculentum</name>
    <dbReference type="NCBI Taxonomy" id="4460"/>
    <lineage>
        <taxon>Eukaryota</taxon>
        <taxon>Viridiplantae</taxon>
        <taxon>Streptophyta</taxon>
        <taxon>Embryophyta</taxon>
        <taxon>Tracheophyta</taxon>
        <taxon>Spermatophyta</taxon>
        <taxon>Magnoliopsida</taxon>
        <taxon>Liliopsida</taxon>
        <taxon>Araceae</taxon>
        <taxon>Aroideae</taxon>
        <taxon>Colocasieae</taxon>
        <taxon>Colocasia</taxon>
    </lineage>
</organism>
<dbReference type="InterPro" id="IPR003578">
    <property type="entry name" value="Small_GTPase_Rho"/>
</dbReference>
<dbReference type="PRINTS" id="PR00449">
    <property type="entry name" value="RASTRNSFRMNG"/>
</dbReference>
<dbReference type="FunFam" id="3.40.50.300:FF:001179">
    <property type="entry name" value="Rho family GTPase"/>
    <property type="match status" value="1"/>
</dbReference>
<feature type="compositionally biased region" description="Low complexity" evidence="6">
    <location>
        <begin position="521"/>
        <end position="531"/>
    </location>
</feature>
<dbReference type="InterPro" id="IPR005225">
    <property type="entry name" value="Small_GTP-bd"/>
</dbReference>
<evidence type="ECO:0000313" key="8">
    <source>
        <dbReference type="Proteomes" id="UP000652761"/>
    </source>
</evidence>
<dbReference type="EMBL" id="NMUH01011307">
    <property type="protein sequence ID" value="MQM21615.1"/>
    <property type="molecule type" value="Genomic_DNA"/>
</dbReference>
<comment type="similarity">
    <text evidence="2">Belongs to the small GTPase superfamily. Rho family.</text>
</comment>
<accession>A0A843XRV0</accession>
<feature type="region of interest" description="Disordered" evidence="6">
    <location>
        <begin position="619"/>
        <end position="687"/>
    </location>
</feature>
<dbReference type="Pfam" id="PF00071">
    <property type="entry name" value="Ras"/>
    <property type="match status" value="1"/>
</dbReference>
<dbReference type="GO" id="GO:0016020">
    <property type="term" value="C:membrane"/>
    <property type="evidence" value="ECO:0007669"/>
    <property type="project" value="UniProtKB-SubCell"/>
</dbReference>
<feature type="compositionally biased region" description="Low complexity" evidence="6">
    <location>
        <begin position="570"/>
        <end position="592"/>
    </location>
</feature>
<dbReference type="AlphaFoldDB" id="A0A843XRV0"/>
<dbReference type="PANTHER" id="PTHR24072">
    <property type="entry name" value="RHO FAMILY GTPASE"/>
    <property type="match status" value="1"/>
</dbReference>